<evidence type="ECO:0000256" key="1">
    <source>
        <dbReference type="SAM" id="MobiDB-lite"/>
    </source>
</evidence>
<protein>
    <submittedName>
        <fullName evidence="4">Helix-turn-helix transcriptional regulator</fullName>
    </submittedName>
</protein>
<dbReference type="Pfam" id="PF24034">
    <property type="entry name" value="DUF7343"/>
    <property type="match status" value="1"/>
</dbReference>
<accession>A0ABD5NI83</accession>
<feature type="compositionally biased region" description="Acidic residues" evidence="1">
    <location>
        <begin position="212"/>
        <end position="222"/>
    </location>
</feature>
<organism evidence="4 5">
    <name type="scientific">Halobacterium litoreum</name>
    <dbReference type="NCBI Taxonomy" id="2039234"/>
    <lineage>
        <taxon>Archaea</taxon>
        <taxon>Methanobacteriati</taxon>
        <taxon>Methanobacteriota</taxon>
        <taxon>Stenosarchaea group</taxon>
        <taxon>Halobacteria</taxon>
        <taxon>Halobacteriales</taxon>
        <taxon>Halobacteriaceae</taxon>
        <taxon>Halobacterium</taxon>
    </lineage>
</organism>
<feature type="domain" description="DUF7343" evidence="2">
    <location>
        <begin position="314"/>
        <end position="375"/>
    </location>
</feature>
<feature type="domain" description="DUF7345" evidence="3">
    <location>
        <begin position="48"/>
        <end position="175"/>
    </location>
</feature>
<dbReference type="GeneID" id="69118121"/>
<dbReference type="RefSeq" id="WP_232569640.1">
    <property type="nucleotide sequence ID" value="NZ_CP089466.1"/>
</dbReference>
<evidence type="ECO:0000259" key="2">
    <source>
        <dbReference type="Pfam" id="PF24034"/>
    </source>
</evidence>
<dbReference type="InterPro" id="IPR055767">
    <property type="entry name" value="DUF7343"/>
</dbReference>
<evidence type="ECO:0000313" key="4">
    <source>
        <dbReference type="EMBL" id="MFC3478864.1"/>
    </source>
</evidence>
<name>A0ABD5NI83_9EURY</name>
<keyword evidence="5" id="KW-1185">Reference proteome</keyword>
<dbReference type="EMBL" id="JBHRWN010000002">
    <property type="protein sequence ID" value="MFC3478864.1"/>
    <property type="molecule type" value="Genomic_DNA"/>
</dbReference>
<feature type="compositionally biased region" description="Acidic residues" evidence="1">
    <location>
        <begin position="293"/>
        <end position="307"/>
    </location>
</feature>
<gene>
    <name evidence="4" type="ORF">ACFOKC_14125</name>
</gene>
<dbReference type="AlphaFoldDB" id="A0ABD5NI83"/>
<feature type="region of interest" description="Disordered" evidence="1">
    <location>
        <begin position="268"/>
        <end position="317"/>
    </location>
</feature>
<dbReference type="Proteomes" id="UP001595660">
    <property type="component" value="Unassembled WGS sequence"/>
</dbReference>
<proteinExistence type="predicted"/>
<comment type="caution">
    <text evidence="4">The sequence shown here is derived from an EMBL/GenBank/DDBJ whole genome shotgun (WGS) entry which is preliminary data.</text>
</comment>
<feature type="region of interest" description="Disordered" evidence="1">
    <location>
        <begin position="202"/>
        <end position="240"/>
    </location>
</feature>
<reference evidence="4 5" key="1">
    <citation type="journal article" date="2019" name="Int. J. Syst. Evol. Microbiol.">
        <title>The Global Catalogue of Microorganisms (GCM) 10K type strain sequencing project: providing services to taxonomists for standard genome sequencing and annotation.</title>
        <authorList>
            <consortium name="The Broad Institute Genomics Platform"/>
            <consortium name="The Broad Institute Genome Sequencing Center for Infectious Disease"/>
            <person name="Wu L."/>
            <person name="Ma J."/>
        </authorList>
    </citation>
    <scope>NUCLEOTIDE SEQUENCE [LARGE SCALE GENOMIC DNA]</scope>
    <source>
        <strain evidence="4 5">CGMCC 1.12562</strain>
    </source>
</reference>
<dbReference type="InterPro" id="IPR055769">
    <property type="entry name" value="DUF7345"/>
</dbReference>
<evidence type="ECO:0000259" key="3">
    <source>
        <dbReference type="Pfam" id="PF24036"/>
    </source>
</evidence>
<dbReference type="Pfam" id="PF24036">
    <property type="entry name" value="DUF7345"/>
    <property type="match status" value="1"/>
</dbReference>
<evidence type="ECO:0000313" key="5">
    <source>
        <dbReference type="Proteomes" id="UP001595660"/>
    </source>
</evidence>
<sequence>MHRRVACCIVGLLVVASVVAPAAAATTPDEAIGMPEEFDPDSVSLSAALQADGDADWQFTYRMRLTNENETAAFEELQDDVQANTSTYVDRFRSRITETVASAESATGRNMSVGNVSVSTRVNSLNEDSLGVVTYSFEWGSFAAVEGDTVAAGDALEGFYLDNETSLTVSWPDGYEAAEIDPEGERPREDAVVWSGPLEFGAGQPSVVVAPSDEETTTEDNTVDLTDTEGGPSDANSGGAPSLATLAGGLLVVLAVAGGGWLYWSRNGRDEGDGPVPTPGDTGGGGAAAAAADDGDEDAGEPSESEQNEPPAELLSNEERVERFLESQGGRAKQQAVVEELGWTEAKTSQVVKQMREDDQLESFRIGRENVLKLPDADDLDE</sequence>